<accession>A0AAP2URV3</accession>
<evidence type="ECO:0000313" key="1">
    <source>
        <dbReference type="EMBL" id="MCR0235350.1"/>
    </source>
</evidence>
<evidence type="ECO:0008006" key="3">
    <source>
        <dbReference type="Google" id="ProtNLM"/>
    </source>
</evidence>
<sequence>MITLRKVDKRNIWSIVRLKVHDEQQSFVATNTESMLQAYTTMTEGGVALPFGIYDEESLIGFVMFGYG</sequence>
<dbReference type="Proteomes" id="UP001203972">
    <property type="component" value="Unassembled WGS sequence"/>
</dbReference>
<reference evidence="1" key="1">
    <citation type="journal article" date="2022" name="Clin. Infect. Dis.">
        <title>Association between Clostridium innocuum and antibiotic-associated diarrhea in adults and children: A cross-sectional study and comparative genomics analysis.</title>
        <authorList>
            <person name="Cherny K.E."/>
            <person name="Muscat E.B."/>
            <person name="Balaji A."/>
            <person name="Mukherjee J."/>
            <person name="Ozer E.A."/>
            <person name="Angarone M.P."/>
            <person name="Hauser A.R."/>
            <person name="Sichel J.S."/>
            <person name="Amponsah E."/>
            <person name="Kociolek L.K."/>
        </authorList>
    </citation>
    <scope>NUCLEOTIDE SEQUENCE</scope>
    <source>
        <strain evidence="1">NU1-AC-029v</strain>
    </source>
</reference>
<evidence type="ECO:0000313" key="2">
    <source>
        <dbReference type="Proteomes" id="UP001203972"/>
    </source>
</evidence>
<dbReference type="EMBL" id="JAKTMA010000062">
    <property type="protein sequence ID" value="MCR0235350.1"/>
    <property type="molecule type" value="Genomic_DNA"/>
</dbReference>
<dbReference type="AlphaFoldDB" id="A0AAP2URV3"/>
<protein>
    <recommendedName>
        <fullName evidence="3">GNAT family N-acetyltransferase</fullName>
    </recommendedName>
</protein>
<name>A0AAP2URV3_CLOIN</name>
<organism evidence="1 2">
    <name type="scientific">Clostridium innocuum</name>
    <dbReference type="NCBI Taxonomy" id="1522"/>
    <lineage>
        <taxon>Bacteria</taxon>
        <taxon>Bacillati</taxon>
        <taxon>Bacillota</taxon>
        <taxon>Clostridia</taxon>
        <taxon>Eubacteriales</taxon>
        <taxon>Clostridiaceae</taxon>
        <taxon>Clostridium</taxon>
    </lineage>
</organism>
<dbReference type="RefSeq" id="WP_008817667.1">
    <property type="nucleotide sequence ID" value="NZ_AP025565.1"/>
</dbReference>
<gene>
    <name evidence="1" type="ORF">MKC95_21515</name>
</gene>
<proteinExistence type="predicted"/>
<comment type="caution">
    <text evidence="1">The sequence shown here is derived from an EMBL/GenBank/DDBJ whole genome shotgun (WGS) entry which is preliminary data.</text>
</comment>